<dbReference type="SMART" id="SM00342">
    <property type="entry name" value="HTH_ARAC"/>
    <property type="match status" value="1"/>
</dbReference>
<gene>
    <name evidence="11" type="ORF">J2Z70_005999</name>
</gene>
<dbReference type="InterPro" id="IPR009057">
    <property type="entry name" value="Homeodomain-like_sf"/>
</dbReference>
<dbReference type="Gene3D" id="1.10.10.60">
    <property type="entry name" value="Homeodomain-like"/>
    <property type="match status" value="2"/>
</dbReference>
<feature type="domain" description="Response regulatory" evidence="10">
    <location>
        <begin position="3"/>
        <end position="121"/>
    </location>
</feature>
<protein>
    <submittedName>
        <fullName evidence="11">Two-component system response regulator YesN</fullName>
    </submittedName>
</protein>
<evidence type="ECO:0000256" key="6">
    <source>
        <dbReference type="ARBA" id="ARBA00023125"/>
    </source>
</evidence>
<evidence type="ECO:0000313" key="12">
    <source>
        <dbReference type="Proteomes" id="UP000773462"/>
    </source>
</evidence>
<keyword evidence="4" id="KW-0902">Two-component regulatory system</keyword>
<dbReference type="InterPro" id="IPR020449">
    <property type="entry name" value="Tscrpt_reg_AraC-type_HTH"/>
</dbReference>
<dbReference type="SMART" id="SM00448">
    <property type="entry name" value="REC"/>
    <property type="match status" value="1"/>
</dbReference>
<keyword evidence="5" id="KW-0805">Transcription regulation</keyword>
<keyword evidence="2" id="KW-0963">Cytoplasm</keyword>
<evidence type="ECO:0000256" key="3">
    <source>
        <dbReference type="ARBA" id="ARBA00022553"/>
    </source>
</evidence>
<dbReference type="PROSITE" id="PS50110">
    <property type="entry name" value="RESPONSE_REGULATORY"/>
    <property type="match status" value="1"/>
</dbReference>
<evidence type="ECO:0000256" key="5">
    <source>
        <dbReference type="ARBA" id="ARBA00023015"/>
    </source>
</evidence>
<keyword evidence="7" id="KW-0804">Transcription</keyword>
<sequence length="515" mass="57824">MLKVMIVDDEPWVLEGLRTMVNWEKAGFEVCAEALSAGEALRLIREHRPDLLLTDINLPVMSGLELIAAVKETVDPPPRFVILSGYDDFNYARTALRHKVDGYLLKPVDDEEIEELLGKIRAIIHYETASRLEERKKHNILVHNLISRCVQGDWSQELEHAAYGLLGLQPDTELQCILAAAISGSGTVSLNEGDTEGFPDHLGYVFQDPAGRAGLLIRSAGLSTEALEAAAAQVQKVQSAKLGVPVAVMISGRGNGLRAIQELYTQTLEVWGLKYRKERGGIFYYNDLRTARLTSEFTDGHFTRVLDEVKEGVHERIRAAAREAFAAMTAKRVSIDAAQAEVAHLEMTLCRSIAEMQGDPDQIMCAMHKEYGNMGGLRDYYKLSLYVDRLCLETAAYLTELRAHNEGNTIYNVIQYVDLEFRSKLQLQDLARQFHMNSAYLGQLFRKETGRSFSDYLNEKRIEAAKSLLKRTQLKISDIAVQVGFSNTDYFIDKFKNKVGSSPSVYKNAHNNKQL</sequence>
<dbReference type="PANTHER" id="PTHR42713:SF3">
    <property type="entry name" value="TRANSCRIPTIONAL REGULATORY PROTEIN HPTR"/>
    <property type="match status" value="1"/>
</dbReference>
<keyword evidence="3 8" id="KW-0597">Phosphoprotein</keyword>
<evidence type="ECO:0000256" key="4">
    <source>
        <dbReference type="ARBA" id="ARBA00023012"/>
    </source>
</evidence>
<evidence type="ECO:0000259" key="10">
    <source>
        <dbReference type="PROSITE" id="PS50110"/>
    </source>
</evidence>
<keyword evidence="6" id="KW-0238">DNA-binding</keyword>
<organism evidence="11 12">
    <name type="scientific">Paenibacillus silagei</name>
    <dbReference type="NCBI Taxonomy" id="1670801"/>
    <lineage>
        <taxon>Bacteria</taxon>
        <taxon>Bacillati</taxon>
        <taxon>Bacillota</taxon>
        <taxon>Bacilli</taxon>
        <taxon>Bacillales</taxon>
        <taxon>Paenibacillaceae</taxon>
        <taxon>Paenibacillus</taxon>
    </lineage>
</organism>
<evidence type="ECO:0000256" key="8">
    <source>
        <dbReference type="PROSITE-ProRule" id="PRU00169"/>
    </source>
</evidence>
<dbReference type="InterPro" id="IPR011006">
    <property type="entry name" value="CheY-like_superfamily"/>
</dbReference>
<dbReference type="SUPFAM" id="SSF46689">
    <property type="entry name" value="Homeodomain-like"/>
    <property type="match status" value="2"/>
</dbReference>
<dbReference type="SUPFAM" id="SSF52172">
    <property type="entry name" value="CheY-like"/>
    <property type="match status" value="1"/>
</dbReference>
<comment type="caution">
    <text evidence="11">The sequence shown here is derived from an EMBL/GenBank/DDBJ whole genome shotgun (WGS) entry which is preliminary data.</text>
</comment>
<evidence type="ECO:0000259" key="9">
    <source>
        <dbReference type="PROSITE" id="PS01124"/>
    </source>
</evidence>
<accession>A0ABS4P0F8</accession>
<dbReference type="PROSITE" id="PS01124">
    <property type="entry name" value="HTH_ARAC_FAMILY_2"/>
    <property type="match status" value="1"/>
</dbReference>
<evidence type="ECO:0000256" key="7">
    <source>
        <dbReference type="ARBA" id="ARBA00023163"/>
    </source>
</evidence>
<dbReference type="PANTHER" id="PTHR42713">
    <property type="entry name" value="HISTIDINE KINASE-RELATED"/>
    <property type="match status" value="1"/>
</dbReference>
<evidence type="ECO:0000256" key="2">
    <source>
        <dbReference type="ARBA" id="ARBA00022490"/>
    </source>
</evidence>
<dbReference type="Pfam" id="PF00072">
    <property type="entry name" value="Response_reg"/>
    <property type="match status" value="1"/>
</dbReference>
<dbReference type="InterPro" id="IPR018060">
    <property type="entry name" value="HTH_AraC"/>
</dbReference>
<proteinExistence type="predicted"/>
<dbReference type="PRINTS" id="PR00032">
    <property type="entry name" value="HTHARAC"/>
</dbReference>
<evidence type="ECO:0000256" key="1">
    <source>
        <dbReference type="ARBA" id="ARBA00004496"/>
    </source>
</evidence>
<dbReference type="InterPro" id="IPR001789">
    <property type="entry name" value="Sig_transdc_resp-reg_receiver"/>
</dbReference>
<comment type="subcellular location">
    <subcellularLocation>
        <location evidence="1">Cytoplasm</location>
    </subcellularLocation>
</comment>
<dbReference type="InterPro" id="IPR018062">
    <property type="entry name" value="HTH_AraC-typ_CS"/>
</dbReference>
<dbReference type="PROSITE" id="PS00041">
    <property type="entry name" value="HTH_ARAC_FAMILY_1"/>
    <property type="match status" value="1"/>
</dbReference>
<dbReference type="CDD" id="cd17536">
    <property type="entry name" value="REC_YesN-like"/>
    <property type="match status" value="1"/>
</dbReference>
<dbReference type="Gene3D" id="3.40.50.2300">
    <property type="match status" value="1"/>
</dbReference>
<name>A0ABS4P0F8_9BACL</name>
<evidence type="ECO:0000313" key="11">
    <source>
        <dbReference type="EMBL" id="MBP2115800.1"/>
    </source>
</evidence>
<dbReference type="Proteomes" id="UP000773462">
    <property type="component" value="Unassembled WGS sequence"/>
</dbReference>
<feature type="domain" description="HTH araC/xylS-type" evidence="9">
    <location>
        <begin position="411"/>
        <end position="509"/>
    </location>
</feature>
<feature type="modified residue" description="4-aspartylphosphate" evidence="8">
    <location>
        <position position="55"/>
    </location>
</feature>
<dbReference type="Pfam" id="PF12833">
    <property type="entry name" value="HTH_18"/>
    <property type="match status" value="1"/>
</dbReference>
<dbReference type="EMBL" id="JAGGLV010000031">
    <property type="protein sequence ID" value="MBP2115800.1"/>
    <property type="molecule type" value="Genomic_DNA"/>
</dbReference>
<keyword evidence="12" id="KW-1185">Reference proteome</keyword>
<reference evidence="11 12" key="1">
    <citation type="submission" date="2021-03" db="EMBL/GenBank/DDBJ databases">
        <title>Genomic Encyclopedia of Type Strains, Phase IV (KMG-IV): sequencing the most valuable type-strain genomes for metagenomic binning, comparative biology and taxonomic classification.</title>
        <authorList>
            <person name="Goeker M."/>
        </authorList>
    </citation>
    <scope>NUCLEOTIDE SEQUENCE [LARGE SCALE GENOMIC DNA]</scope>
    <source>
        <strain evidence="11 12">DSM 101953</strain>
    </source>
</reference>
<dbReference type="InterPro" id="IPR051552">
    <property type="entry name" value="HptR"/>
</dbReference>
<dbReference type="RefSeq" id="WP_209878960.1">
    <property type="nucleotide sequence ID" value="NZ_JAGGLV010000031.1"/>
</dbReference>